<evidence type="ECO:0000313" key="4">
    <source>
        <dbReference type="EMBL" id="WOL16819.1"/>
    </source>
</evidence>
<accession>A0AAQ3KXY9</accession>
<reference evidence="4 5" key="1">
    <citation type="submission" date="2023-10" db="EMBL/GenBank/DDBJ databases">
        <title>Chromosome-scale genome assembly provides insights into flower coloration mechanisms of Canna indica.</title>
        <authorList>
            <person name="Li C."/>
        </authorList>
    </citation>
    <scope>NUCLEOTIDE SEQUENCE [LARGE SCALE GENOMIC DNA]</scope>
    <source>
        <tissue evidence="4">Flower</tissue>
    </source>
</reference>
<keyword evidence="5" id="KW-1185">Reference proteome</keyword>
<dbReference type="InterPro" id="IPR050667">
    <property type="entry name" value="PPR-containing_protein"/>
</dbReference>
<dbReference type="EMBL" id="CP136897">
    <property type="protein sequence ID" value="WOL16819.1"/>
    <property type="molecule type" value="Genomic_DNA"/>
</dbReference>
<dbReference type="Gene3D" id="1.25.40.10">
    <property type="entry name" value="Tetratricopeptide repeat domain"/>
    <property type="match status" value="1"/>
</dbReference>
<dbReference type="PANTHER" id="PTHR47939">
    <property type="entry name" value="MEMBRANE-ASSOCIATED SALT-INDUCIBLE PROTEIN-LIKE"/>
    <property type="match status" value="1"/>
</dbReference>
<feature type="repeat" description="PPR" evidence="3">
    <location>
        <begin position="43"/>
        <end position="77"/>
    </location>
</feature>
<dbReference type="AlphaFoldDB" id="A0AAQ3KXY9"/>
<sequence>MIVKDIHPTIQTYHVFAKVEDTERTMKLLKRTMDVGCGPKAPNSYTFFLILDNFFKFGDSESALKIWTKMKRYNIIPDATHYMVIVEGLINHGWIPKAMKFYNEMKSKGFHSRQLLARTKILTEEL</sequence>
<dbReference type="InterPro" id="IPR011990">
    <property type="entry name" value="TPR-like_helical_dom_sf"/>
</dbReference>
<dbReference type="InterPro" id="IPR002885">
    <property type="entry name" value="PPR_rpt"/>
</dbReference>
<dbReference type="PANTHER" id="PTHR47939:SF1">
    <property type="entry name" value="OS04G0684500 PROTEIN"/>
    <property type="match status" value="1"/>
</dbReference>
<dbReference type="Proteomes" id="UP001327560">
    <property type="component" value="Chromosome 8"/>
</dbReference>
<comment type="similarity">
    <text evidence="1">Belongs to the PPR family. P subfamily.</text>
</comment>
<name>A0AAQ3KXY9_9LILI</name>
<protein>
    <recommendedName>
        <fullName evidence="6">Pentatricopeptide repeat-containing protein</fullName>
    </recommendedName>
</protein>
<dbReference type="NCBIfam" id="TIGR00756">
    <property type="entry name" value="PPR"/>
    <property type="match status" value="2"/>
</dbReference>
<dbReference type="Pfam" id="PF01535">
    <property type="entry name" value="PPR"/>
    <property type="match status" value="2"/>
</dbReference>
<feature type="repeat" description="PPR" evidence="3">
    <location>
        <begin position="78"/>
        <end position="112"/>
    </location>
</feature>
<evidence type="ECO:0008006" key="6">
    <source>
        <dbReference type="Google" id="ProtNLM"/>
    </source>
</evidence>
<gene>
    <name evidence="4" type="ORF">Cni_G25607</name>
</gene>
<evidence type="ECO:0000256" key="2">
    <source>
        <dbReference type="ARBA" id="ARBA00022737"/>
    </source>
</evidence>
<proteinExistence type="inferred from homology"/>
<keyword evidence="2" id="KW-0677">Repeat</keyword>
<evidence type="ECO:0000256" key="1">
    <source>
        <dbReference type="ARBA" id="ARBA00007626"/>
    </source>
</evidence>
<evidence type="ECO:0000256" key="3">
    <source>
        <dbReference type="PROSITE-ProRule" id="PRU00708"/>
    </source>
</evidence>
<dbReference type="PROSITE" id="PS51375">
    <property type="entry name" value="PPR"/>
    <property type="match status" value="2"/>
</dbReference>
<organism evidence="4 5">
    <name type="scientific">Canna indica</name>
    <name type="common">Indian-shot</name>
    <dbReference type="NCBI Taxonomy" id="4628"/>
    <lineage>
        <taxon>Eukaryota</taxon>
        <taxon>Viridiplantae</taxon>
        <taxon>Streptophyta</taxon>
        <taxon>Embryophyta</taxon>
        <taxon>Tracheophyta</taxon>
        <taxon>Spermatophyta</taxon>
        <taxon>Magnoliopsida</taxon>
        <taxon>Liliopsida</taxon>
        <taxon>Zingiberales</taxon>
        <taxon>Cannaceae</taxon>
        <taxon>Canna</taxon>
    </lineage>
</organism>
<evidence type="ECO:0000313" key="5">
    <source>
        <dbReference type="Proteomes" id="UP001327560"/>
    </source>
</evidence>